<dbReference type="EMBL" id="CP007783">
    <property type="protein sequence ID" value="AIO32429.1"/>
    <property type="molecule type" value="Genomic_DNA"/>
</dbReference>
<dbReference type="Pfam" id="PF00866">
    <property type="entry name" value="Ring_hydroxyl_B"/>
    <property type="match status" value="1"/>
</dbReference>
<comment type="similarity">
    <text evidence="1">Belongs to the bacterial ring-hydroxylating dioxygenase beta subunit family.</text>
</comment>
<keyword evidence="4" id="KW-1185">Reference proteome</keyword>
<accession>A0AAN0RRI4</accession>
<dbReference type="InterPro" id="IPR032710">
    <property type="entry name" value="NTF2-like_dom_sf"/>
</dbReference>
<dbReference type="Gene3D" id="3.10.450.50">
    <property type="match status" value="1"/>
</dbReference>
<reference evidence="3 4" key="1">
    <citation type="submission" date="2014-05" db="EMBL/GenBank/DDBJ databases">
        <authorList>
            <person name="Bishop-Lilly K.A."/>
            <person name="Broomall S.M."/>
            <person name="Chain P.S."/>
            <person name="Chertkov O."/>
            <person name="Coyne S.R."/>
            <person name="Daligault H.E."/>
            <person name="Davenport K.W."/>
            <person name="Erkkila T."/>
            <person name="Frey K.G."/>
            <person name="Gibbons H.S."/>
            <person name="Gu W."/>
            <person name="Jaissle J."/>
            <person name="Johnson S.L."/>
            <person name="Koroleva G.I."/>
            <person name="Ladner J.T."/>
            <person name="Lo C.-C."/>
            <person name="Minogue T.D."/>
            <person name="Munk C."/>
            <person name="Palacios G.F."/>
            <person name="Redden C.L."/>
            <person name="Rosenzweig C.N."/>
            <person name="Scholz M.B."/>
            <person name="Teshima H."/>
            <person name="Xu Y."/>
        </authorList>
    </citation>
    <scope>NUCLEOTIDE SEQUENCE [LARGE SCALE GENOMIC DNA]</scope>
    <source>
        <strain evidence="3 4">DDS 22E-1</strain>
    </source>
</reference>
<evidence type="ECO:0000256" key="1">
    <source>
        <dbReference type="ARBA" id="ARBA00009570"/>
    </source>
</evidence>
<dbReference type="GO" id="GO:0016491">
    <property type="term" value="F:oxidoreductase activity"/>
    <property type="evidence" value="ECO:0007669"/>
    <property type="project" value="UniProtKB-KW"/>
</dbReference>
<dbReference type="Proteomes" id="UP000029413">
    <property type="component" value="Chromosome 1"/>
</dbReference>
<sequence>MPQLDPTRIPTYPRTYASADLQHQIEQFLYLEAELLDDRKFTEWLELLSPEIHYVLSLDEHGDNNAPSIPGQITGYDDDKTSLERRVSTLATANDAGSSSVTTRRTISNVRIKPGDTDGIYKIRSNFILLRSRTGLQQDVVSGTRFDLVQRASSEVGFEIVRRWIFLDKTQLLANDIDVFL</sequence>
<proteinExistence type="inferred from homology"/>
<keyword evidence="2" id="KW-0560">Oxidoreductase</keyword>
<evidence type="ECO:0000256" key="2">
    <source>
        <dbReference type="ARBA" id="ARBA00023002"/>
    </source>
</evidence>
<dbReference type="KEGG" id="bcen:DM39_2002"/>
<evidence type="ECO:0000313" key="4">
    <source>
        <dbReference type="Proteomes" id="UP000029413"/>
    </source>
</evidence>
<dbReference type="PANTHER" id="PTHR41534:SF2">
    <property type="entry name" value="3-PHENYLPROPIONATE_CINNAMIC ACID DIOXYGENASE SUBUNIT BETA"/>
    <property type="match status" value="1"/>
</dbReference>
<name>A0AAN0RRI4_9BURK</name>
<dbReference type="SUPFAM" id="SSF54427">
    <property type="entry name" value="NTF2-like"/>
    <property type="match status" value="1"/>
</dbReference>
<organism evidence="3 4">
    <name type="scientific">Burkholderia cenocepacia</name>
    <dbReference type="NCBI Taxonomy" id="95486"/>
    <lineage>
        <taxon>Bacteria</taxon>
        <taxon>Pseudomonadati</taxon>
        <taxon>Pseudomonadota</taxon>
        <taxon>Betaproteobacteria</taxon>
        <taxon>Burkholderiales</taxon>
        <taxon>Burkholderiaceae</taxon>
        <taxon>Burkholderia</taxon>
        <taxon>Burkholderia cepacia complex</taxon>
    </lineage>
</organism>
<evidence type="ECO:0000313" key="3">
    <source>
        <dbReference type="EMBL" id="AIO32429.1"/>
    </source>
</evidence>
<dbReference type="GO" id="GO:0019380">
    <property type="term" value="P:3-phenylpropionate catabolic process"/>
    <property type="evidence" value="ECO:0007669"/>
    <property type="project" value="TreeGrafter"/>
</dbReference>
<dbReference type="AlphaFoldDB" id="A0AAN0RRI4"/>
<gene>
    <name evidence="3" type="ORF">DM39_2002</name>
</gene>
<dbReference type="InterPro" id="IPR000391">
    <property type="entry name" value="Rng_hydr_dOase-bsu"/>
</dbReference>
<dbReference type="PANTHER" id="PTHR41534">
    <property type="entry name" value="BLR3401 PROTEIN"/>
    <property type="match status" value="1"/>
</dbReference>
<dbReference type="CDD" id="cd00667">
    <property type="entry name" value="ring_hydroxylating_dioxygenases_beta"/>
    <property type="match status" value="1"/>
</dbReference>
<protein>
    <submittedName>
        <fullName evidence="3">Ring hydroxylating beta subunit</fullName>
    </submittedName>
</protein>